<dbReference type="PANTHER" id="PTHR44051">
    <property type="entry name" value="GLUTATHIONE S-TRANSFERASE-RELATED"/>
    <property type="match status" value="1"/>
</dbReference>
<organism evidence="3 4">
    <name type="scientific">Phyllobacterium pellucidum</name>
    <dbReference type="NCBI Taxonomy" id="2740464"/>
    <lineage>
        <taxon>Bacteria</taxon>
        <taxon>Pseudomonadati</taxon>
        <taxon>Pseudomonadota</taxon>
        <taxon>Alphaproteobacteria</taxon>
        <taxon>Hyphomicrobiales</taxon>
        <taxon>Phyllobacteriaceae</taxon>
        <taxon>Phyllobacterium</taxon>
    </lineage>
</organism>
<evidence type="ECO:0000259" key="2">
    <source>
        <dbReference type="PROSITE" id="PS50405"/>
    </source>
</evidence>
<dbReference type="GO" id="GO:0016740">
    <property type="term" value="F:transferase activity"/>
    <property type="evidence" value="ECO:0007669"/>
    <property type="project" value="UniProtKB-KW"/>
</dbReference>
<dbReference type="Gene3D" id="3.40.30.10">
    <property type="entry name" value="Glutaredoxin"/>
    <property type="match status" value="1"/>
</dbReference>
<dbReference type="Pfam" id="PF13409">
    <property type="entry name" value="GST_N_2"/>
    <property type="match status" value="1"/>
</dbReference>
<keyword evidence="3" id="KW-0808">Transferase</keyword>
<gene>
    <name evidence="3" type="ORF">HQ945_03220</name>
</gene>
<dbReference type="RefSeq" id="WP_113280940.1">
    <property type="nucleotide sequence ID" value="NZ_JABUMX010000001.1"/>
</dbReference>
<dbReference type="Gene3D" id="1.20.1050.10">
    <property type="match status" value="1"/>
</dbReference>
<dbReference type="CDD" id="cd03057">
    <property type="entry name" value="GST_N_Beta"/>
    <property type="match status" value="1"/>
</dbReference>
<dbReference type="SUPFAM" id="SSF52833">
    <property type="entry name" value="Thioredoxin-like"/>
    <property type="match status" value="1"/>
</dbReference>
<feature type="domain" description="GST C-terminal" evidence="2">
    <location>
        <begin position="89"/>
        <end position="210"/>
    </location>
</feature>
<comment type="caution">
    <text evidence="3">The sequence shown here is derived from an EMBL/GenBank/DDBJ whole genome shotgun (WGS) entry which is preliminary data.</text>
</comment>
<dbReference type="PROSITE" id="PS50404">
    <property type="entry name" value="GST_NTER"/>
    <property type="match status" value="1"/>
</dbReference>
<name>A0A849VJ75_9HYPH</name>
<dbReference type="InterPro" id="IPR036282">
    <property type="entry name" value="Glutathione-S-Trfase_C_sf"/>
</dbReference>
<sequence>MSKYVLIGSEGCGSVIVELAMREVQAEFELEEIPYLEPGPDRDRLLELNPLGQVPTLIMPDGSVMTESAAIILHLADAFPDQRFVPSSSDPQRPGFLRWLLYINSEIYPTTTFADDPDRWKISETRSQEYKDAIDQYRMELWANVEQVADDPYFLGERLSAVDFYIAVMRHWRPGKKAFAKALPKLNTIADNVSRLPQFESILKRNFPDS</sequence>
<dbReference type="InterPro" id="IPR036249">
    <property type="entry name" value="Thioredoxin-like_sf"/>
</dbReference>
<proteinExistence type="predicted"/>
<evidence type="ECO:0000313" key="3">
    <source>
        <dbReference type="EMBL" id="NTS30255.1"/>
    </source>
</evidence>
<evidence type="ECO:0000259" key="1">
    <source>
        <dbReference type="PROSITE" id="PS50404"/>
    </source>
</evidence>
<evidence type="ECO:0000313" key="4">
    <source>
        <dbReference type="Proteomes" id="UP000550508"/>
    </source>
</evidence>
<dbReference type="Proteomes" id="UP000550508">
    <property type="component" value="Unassembled WGS sequence"/>
</dbReference>
<keyword evidence="4" id="KW-1185">Reference proteome</keyword>
<feature type="domain" description="GST N-terminal" evidence="1">
    <location>
        <begin position="1"/>
        <end position="83"/>
    </location>
</feature>
<dbReference type="InterPro" id="IPR004045">
    <property type="entry name" value="Glutathione_S-Trfase_N"/>
</dbReference>
<protein>
    <submittedName>
        <fullName evidence="3">Glutathione S-transferase family protein</fullName>
    </submittedName>
</protein>
<dbReference type="EMBL" id="JABUMX010000001">
    <property type="protein sequence ID" value="NTS30255.1"/>
    <property type="molecule type" value="Genomic_DNA"/>
</dbReference>
<accession>A0A849VJ75</accession>
<dbReference type="PROSITE" id="PS50405">
    <property type="entry name" value="GST_CTER"/>
    <property type="match status" value="1"/>
</dbReference>
<dbReference type="InterPro" id="IPR010987">
    <property type="entry name" value="Glutathione-S-Trfase_C-like"/>
</dbReference>
<dbReference type="SFLD" id="SFLDS00019">
    <property type="entry name" value="Glutathione_Transferase_(cytos"/>
    <property type="match status" value="1"/>
</dbReference>
<dbReference type="PANTHER" id="PTHR44051:SF8">
    <property type="entry name" value="GLUTATHIONE S-TRANSFERASE GSTA"/>
    <property type="match status" value="1"/>
</dbReference>
<reference evidence="3 4" key="1">
    <citation type="submission" date="2020-05" db="EMBL/GenBank/DDBJ databases">
        <authorList>
            <person name="Kim M.K."/>
        </authorList>
    </citation>
    <scope>NUCLEOTIDE SEQUENCE [LARGE SCALE GENOMIC DNA]</scope>
    <source>
        <strain evidence="3 4">BT25</strain>
    </source>
</reference>
<dbReference type="InterPro" id="IPR040079">
    <property type="entry name" value="Glutathione_S-Trfase"/>
</dbReference>
<dbReference type="AlphaFoldDB" id="A0A849VJ75"/>
<dbReference type="SUPFAM" id="SSF47616">
    <property type="entry name" value="GST C-terminal domain-like"/>
    <property type="match status" value="1"/>
</dbReference>